<name>A0ABM0MGI3_SACKO</name>
<dbReference type="InterPro" id="IPR029063">
    <property type="entry name" value="SAM-dependent_MTases_sf"/>
</dbReference>
<dbReference type="InterPro" id="IPR037163">
    <property type="entry name" value="Spermidine_synt_N_sf"/>
</dbReference>
<evidence type="ECO:0000256" key="2">
    <source>
        <dbReference type="ARBA" id="ARBA00022679"/>
    </source>
</evidence>
<keyword evidence="2 3" id="KW-0808">Transferase</keyword>
<evidence type="ECO:0000313" key="5">
    <source>
        <dbReference type="Proteomes" id="UP000694865"/>
    </source>
</evidence>
<sequence>HATVRGYIHGLVTIDVQNENNDKLSKQTTEDIQMNIKKLLNCHKTKRFPAIQRGGKIDRYVPTAVDLLVEYDFDECVYETNSPYQNIKIMHSQQFGNMLLLDDDP</sequence>
<gene>
    <name evidence="6" type="primary">LOC102809004</name>
</gene>
<dbReference type="Gene3D" id="2.30.140.10">
    <property type="entry name" value="Spermidine synthase, tetramerisation domain"/>
    <property type="match status" value="1"/>
</dbReference>
<proteinExistence type="inferred from homology"/>
<dbReference type="SUPFAM" id="SSF53335">
    <property type="entry name" value="S-adenosyl-L-methionine-dependent methyltransferases"/>
    <property type="match status" value="1"/>
</dbReference>
<comment type="similarity">
    <text evidence="1">Belongs to the spermidine/spermine synthase family.</text>
</comment>
<dbReference type="InterPro" id="IPR040900">
    <property type="entry name" value="SpmSyn_N"/>
</dbReference>
<feature type="domain" description="PABS" evidence="4">
    <location>
        <begin position="58"/>
        <end position="105"/>
    </location>
</feature>
<feature type="non-terminal residue" evidence="6">
    <location>
        <position position="1"/>
    </location>
</feature>
<dbReference type="InterPro" id="IPR035246">
    <property type="entry name" value="Spermidine_synt_N"/>
</dbReference>
<dbReference type="PANTHER" id="PTHR46315:SF1">
    <property type="entry name" value="SPERMINE SYNTHASE"/>
    <property type="match status" value="1"/>
</dbReference>
<organism evidence="5 6">
    <name type="scientific">Saccoglossus kowalevskii</name>
    <name type="common">Acorn worm</name>
    <dbReference type="NCBI Taxonomy" id="10224"/>
    <lineage>
        <taxon>Eukaryota</taxon>
        <taxon>Metazoa</taxon>
        <taxon>Hemichordata</taxon>
        <taxon>Enteropneusta</taxon>
        <taxon>Harrimaniidae</taxon>
        <taxon>Saccoglossus</taxon>
    </lineage>
</organism>
<dbReference type="GeneID" id="102809004"/>
<dbReference type="PROSITE" id="PS51006">
    <property type="entry name" value="PABS_2"/>
    <property type="match status" value="1"/>
</dbReference>
<reference evidence="6" key="1">
    <citation type="submission" date="2025-08" db="UniProtKB">
        <authorList>
            <consortium name="RefSeq"/>
        </authorList>
    </citation>
    <scope>IDENTIFICATION</scope>
    <source>
        <tissue evidence="6">Testes</tissue>
    </source>
</reference>
<dbReference type="InterPro" id="IPR015576">
    <property type="entry name" value="Spermine_synthase_animal"/>
</dbReference>
<comment type="caution">
    <text evidence="3">Lacks conserved residue(s) required for the propagation of feature annotation.</text>
</comment>
<dbReference type="PANTHER" id="PTHR46315">
    <property type="entry name" value="SPERMINE SYNTHASE"/>
    <property type="match status" value="1"/>
</dbReference>
<evidence type="ECO:0000256" key="3">
    <source>
        <dbReference type="PROSITE-ProRule" id="PRU00354"/>
    </source>
</evidence>
<keyword evidence="3" id="KW-0620">Polyamine biosynthesis</keyword>
<dbReference type="Pfam" id="PF17284">
    <property type="entry name" value="Spermine_synt_N"/>
    <property type="match status" value="1"/>
</dbReference>
<feature type="non-terminal residue" evidence="6">
    <location>
        <position position="105"/>
    </location>
</feature>
<keyword evidence="5" id="KW-1185">Reference proteome</keyword>
<dbReference type="RefSeq" id="XP_006819124.1">
    <property type="nucleotide sequence ID" value="XM_006819061.1"/>
</dbReference>
<accession>A0ABM0MGI3</accession>
<evidence type="ECO:0000256" key="1">
    <source>
        <dbReference type="ARBA" id="ARBA00007867"/>
    </source>
</evidence>
<dbReference type="InterPro" id="IPR030374">
    <property type="entry name" value="PABS"/>
</dbReference>
<dbReference type="Pfam" id="PF17950">
    <property type="entry name" value="SpmSyn_N"/>
    <property type="match status" value="1"/>
</dbReference>
<protein>
    <submittedName>
        <fullName evidence="6">Spermine synthase-like</fullName>
    </submittedName>
</protein>
<evidence type="ECO:0000313" key="6">
    <source>
        <dbReference type="RefSeq" id="XP_006819124.1"/>
    </source>
</evidence>
<evidence type="ECO:0000259" key="4">
    <source>
        <dbReference type="PROSITE" id="PS51006"/>
    </source>
</evidence>
<dbReference type="Proteomes" id="UP000694865">
    <property type="component" value="Unplaced"/>
</dbReference>